<reference evidence="1 2" key="1">
    <citation type="journal article" date="2013" name="Nat. Genet.">
        <title>The genome of the hydatid tapeworm Echinococcus granulosus.</title>
        <authorList>
            <person name="Zheng H."/>
            <person name="Zhang W."/>
            <person name="Zhang L."/>
            <person name="Zhang Z."/>
            <person name="Li J."/>
            <person name="Lu G."/>
            <person name="Zhu Y."/>
            <person name="Wang Y."/>
            <person name="Huang Y."/>
            <person name="Liu J."/>
            <person name="Kang H."/>
            <person name="Chen J."/>
            <person name="Wang L."/>
            <person name="Chen A."/>
            <person name="Yu S."/>
            <person name="Gao Z."/>
            <person name="Jin L."/>
            <person name="Gu W."/>
            <person name="Wang Z."/>
            <person name="Zhao L."/>
            <person name="Shi B."/>
            <person name="Wen H."/>
            <person name="Lin R."/>
            <person name="Jones M.K."/>
            <person name="Brejova B."/>
            <person name="Vinar T."/>
            <person name="Zhao G."/>
            <person name="McManus D.P."/>
            <person name="Chen Z."/>
            <person name="Zhou Y."/>
            <person name="Wang S."/>
        </authorList>
    </citation>
    <scope>NUCLEOTIDE SEQUENCE [LARGE SCALE GENOMIC DNA]</scope>
</reference>
<comment type="caution">
    <text evidence="1">The sequence shown here is derived from an EMBL/GenBank/DDBJ whole genome shotgun (WGS) entry which is preliminary data.</text>
</comment>
<evidence type="ECO:0000313" key="2">
    <source>
        <dbReference type="Proteomes" id="UP000019149"/>
    </source>
</evidence>
<sequence>MNWIVNEKSKNFIISFSNTSKLSLNDAKEEIMYYEIGKDFKALIYIRFTVRRIKLAIVPHTLPFLTIWKYKNEADFYRRKYKVTTAASSFKIKEYILAKELTGFFTPESPLNPKCYLKNRLCNFAKQKIWSSLLTLNLQDMFGTTYLELLIKVFTNYCIWKQRSVHEIKQLAWKRQHIVVTSLVDRNNFPQERIKAFA</sequence>
<dbReference type="AlphaFoldDB" id="W6V467"/>
<protein>
    <submittedName>
        <fullName evidence="1">Uncharacterized protein</fullName>
    </submittedName>
</protein>
<accession>W6V467</accession>
<proteinExistence type="predicted"/>
<dbReference type="RefSeq" id="XP_024352085.1">
    <property type="nucleotide sequence ID" value="XM_024493577.1"/>
</dbReference>
<dbReference type="EMBL" id="APAU02000026">
    <property type="protein sequence ID" value="EUB60889.1"/>
    <property type="molecule type" value="Genomic_DNA"/>
</dbReference>
<dbReference type="CTD" id="36340043"/>
<dbReference type="GeneID" id="36340043"/>
<evidence type="ECO:0000313" key="1">
    <source>
        <dbReference type="EMBL" id="EUB60889.1"/>
    </source>
</evidence>
<organism evidence="1 2">
    <name type="scientific">Echinococcus granulosus</name>
    <name type="common">Hydatid tapeworm</name>
    <dbReference type="NCBI Taxonomy" id="6210"/>
    <lineage>
        <taxon>Eukaryota</taxon>
        <taxon>Metazoa</taxon>
        <taxon>Spiralia</taxon>
        <taxon>Lophotrochozoa</taxon>
        <taxon>Platyhelminthes</taxon>
        <taxon>Cestoda</taxon>
        <taxon>Eucestoda</taxon>
        <taxon>Cyclophyllidea</taxon>
        <taxon>Taeniidae</taxon>
        <taxon>Echinococcus</taxon>
        <taxon>Echinococcus granulosus group</taxon>
    </lineage>
</organism>
<dbReference type="Proteomes" id="UP000019149">
    <property type="component" value="Unassembled WGS sequence"/>
</dbReference>
<dbReference type="KEGG" id="egl:EGR_04328"/>
<gene>
    <name evidence="1" type="ORF">EGR_04328</name>
</gene>
<name>W6V467_ECHGR</name>
<keyword evidence="2" id="KW-1185">Reference proteome</keyword>